<proteinExistence type="predicted"/>
<evidence type="ECO:0000313" key="1">
    <source>
        <dbReference type="EMBL" id="STO26862.1"/>
    </source>
</evidence>
<name>A0A377GPC2_9FUSO</name>
<evidence type="ECO:0000313" key="2">
    <source>
        <dbReference type="Proteomes" id="UP000255328"/>
    </source>
</evidence>
<dbReference type="Proteomes" id="UP000255328">
    <property type="component" value="Unassembled WGS sequence"/>
</dbReference>
<reference evidence="1 2" key="1">
    <citation type="submission" date="2018-06" db="EMBL/GenBank/DDBJ databases">
        <authorList>
            <consortium name="Pathogen Informatics"/>
            <person name="Doyle S."/>
        </authorList>
    </citation>
    <scope>NUCLEOTIDE SEQUENCE [LARGE SCALE GENOMIC DNA]</scope>
    <source>
        <strain evidence="1 2">NCTC10723</strain>
    </source>
</reference>
<protein>
    <submittedName>
        <fullName evidence="1">Uncharacterized protein</fullName>
    </submittedName>
</protein>
<dbReference type="RefSeq" id="WP_115268159.1">
    <property type="nucleotide sequence ID" value="NZ_UGGU01000001.1"/>
</dbReference>
<keyword evidence="2" id="KW-1185">Reference proteome</keyword>
<accession>A0A377GPC2</accession>
<organism evidence="1 2">
    <name type="scientific">Fusobacterium necrogenes</name>
    <dbReference type="NCBI Taxonomy" id="858"/>
    <lineage>
        <taxon>Bacteria</taxon>
        <taxon>Fusobacteriati</taxon>
        <taxon>Fusobacteriota</taxon>
        <taxon>Fusobacteriia</taxon>
        <taxon>Fusobacteriales</taxon>
        <taxon>Fusobacteriaceae</taxon>
        <taxon>Fusobacterium</taxon>
    </lineage>
</organism>
<dbReference type="AlphaFoldDB" id="A0A377GPC2"/>
<dbReference type="EMBL" id="UGGU01000001">
    <property type="protein sequence ID" value="STO26862.1"/>
    <property type="molecule type" value="Genomic_DNA"/>
</dbReference>
<gene>
    <name evidence="1" type="ORF">NCTC10723_00020</name>
</gene>
<sequence length="147" mass="17788">MEDINIWFSYNFNGVKSHARYKEYTNILIYKYKIEEKKYMDFLCDELNWILILSLKKFWLWKPDVKELVELNIKDIRLFLGYPSYQSNKEFSFSNEAKIIEKYLSSPLSIEEILKILNIQDSFKKDEVEKKLAIDSKFFIASWVQNI</sequence>